<dbReference type="Gene3D" id="3.40.630.30">
    <property type="match status" value="1"/>
</dbReference>
<feature type="domain" description="BioF2-like acetyltransferase" evidence="1">
    <location>
        <begin position="153"/>
        <end position="275"/>
    </location>
</feature>
<name>A0A401U5U3_9BACT</name>
<proteinExistence type="predicted"/>
<sequence length="308" mass="35121">MKNFTFHSGNYKPAAQFLFNTYNHVQLQSKDGWKCYYAMDKNKDCVAFVWLHLEKQKASSPLKAPFGSIEFVAGLDAIVLHDFVQYIVNDLKAKGIRELSIKQSPDGYQPGNNAIVNTLLLNLGFSIVNAEAANLILVDTDNYESKLHAWEKRKLKQAKKENFTFEILKSNKLTEVYNFIEACRTEKQYALSMPLKELKKLLATIPGALQLFAIKLNKEYVAACIAIKVSPTILYTFYYDHNPAYKKVSPVVMLIEGIYHYSFQNKIKILDLGTATLQGKPNFNLLAFKQHLGATHNTKFTFQKKLDD</sequence>
<dbReference type="Proteomes" id="UP000288227">
    <property type="component" value="Unassembled WGS sequence"/>
</dbReference>
<dbReference type="EMBL" id="BHXQ01000001">
    <property type="protein sequence ID" value="GCC50156.1"/>
    <property type="molecule type" value="Genomic_DNA"/>
</dbReference>
<keyword evidence="3" id="KW-1185">Reference proteome</keyword>
<dbReference type="SUPFAM" id="SSF55729">
    <property type="entry name" value="Acyl-CoA N-acyltransferases (Nat)"/>
    <property type="match status" value="1"/>
</dbReference>
<comment type="caution">
    <text evidence="2">The sequence shown here is derived from an EMBL/GenBank/DDBJ whole genome shotgun (WGS) entry which is preliminary data.</text>
</comment>
<accession>A0A401U5U3</accession>
<organism evidence="2 3">
    <name type="scientific">Chryseotalea sanaruensis</name>
    <dbReference type="NCBI Taxonomy" id="2482724"/>
    <lineage>
        <taxon>Bacteria</taxon>
        <taxon>Pseudomonadati</taxon>
        <taxon>Bacteroidota</taxon>
        <taxon>Cytophagia</taxon>
        <taxon>Cytophagales</taxon>
        <taxon>Chryseotaleaceae</taxon>
        <taxon>Chryseotalea</taxon>
    </lineage>
</organism>
<protein>
    <recommendedName>
        <fullName evidence="1">BioF2-like acetyltransferase domain-containing protein</fullName>
    </recommendedName>
</protein>
<evidence type="ECO:0000313" key="3">
    <source>
        <dbReference type="Proteomes" id="UP000288227"/>
    </source>
</evidence>
<gene>
    <name evidence="2" type="ORF">SanaruYs_03710</name>
</gene>
<evidence type="ECO:0000313" key="2">
    <source>
        <dbReference type="EMBL" id="GCC50156.1"/>
    </source>
</evidence>
<dbReference type="AlphaFoldDB" id="A0A401U5U3"/>
<reference evidence="2 3" key="1">
    <citation type="submission" date="2018-11" db="EMBL/GenBank/DDBJ databases">
        <title>Chryseotalea sanarue gen. nov., sp., nov., a member of the family Cytophagaceae, isolated from a brackish lake in Hamamatsu Japan.</title>
        <authorList>
            <person name="Maejima Y."/>
            <person name="Iino T."/>
            <person name="Muraguchi Y."/>
            <person name="Fukuda K."/>
            <person name="Ohkuma M."/>
            <person name="Moriuchi R."/>
            <person name="Dohra H."/>
            <person name="Kimbara K."/>
            <person name="Shintani M."/>
        </authorList>
    </citation>
    <scope>NUCLEOTIDE SEQUENCE [LARGE SCALE GENOMIC DNA]</scope>
    <source>
        <strain evidence="2 3">Ys</strain>
    </source>
</reference>
<dbReference type="Pfam" id="PF13480">
    <property type="entry name" value="Acetyltransf_6"/>
    <property type="match status" value="1"/>
</dbReference>
<dbReference type="InterPro" id="IPR038740">
    <property type="entry name" value="BioF2-like_GNAT_dom"/>
</dbReference>
<dbReference type="InterPro" id="IPR016181">
    <property type="entry name" value="Acyl_CoA_acyltransferase"/>
</dbReference>
<evidence type="ECO:0000259" key="1">
    <source>
        <dbReference type="Pfam" id="PF13480"/>
    </source>
</evidence>
<dbReference type="RefSeq" id="WP_127120809.1">
    <property type="nucleotide sequence ID" value="NZ_BHXQ01000001.1"/>
</dbReference>